<dbReference type="PRINTS" id="PR01346">
    <property type="entry name" value="HELNAPAPROT"/>
</dbReference>
<dbReference type="RefSeq" id="WP_132690210.1">
    <property type="nucleotide sequence ID" value="NZ_SMFT01000002.1"/>
</dbReference>
<evidence type="ECO:0000313" key="4">
    <source>
        <dbReference type="EMBL" id="TCJ98648.1"/>
    </source>
</evidence>
<dbReference type="Proteomes" id="UP000294702">
    <property type="component" value="Unassembled WGS sequence"/>
</dbReference>
<evidence type="ECO:0000313" key="5">
    <source>
        <dbReference type="Proteomes" id="UP000294702"/>
    </source>
</evidence>
<dbReference type="OrthoDB" id="9797687at2"/>
<dbReference type="InterPro" id="IPR002177">
    <property type="entry name" value="DPS_DNA-bd"/>
</dbReference>
<gene>
    <name evidence="4" type="ORF">EV694_1061</name>
</gene>
<name>A0A4R1G0Z0_9PAST</name>
<proteinExistence type="inferred from homology"/>
<dbReference type="AlphaFoldDB" id="A0A4R1G0Z0"/>
<dbReference type="Pfam" id="PF00210">
    <property type="entry name" value="Ferritin"/>
    <property type="match status" value="1"/>
</dbReference>
<sequence length="143" mass="16594">MSKITKLRELHASIKSFTFEMQKYHWTIKGKGFYTLHKAFEELYDWGFEQEDEIAERLLIIGEKPVLALPQIIELNKIRVLEEADLVESKMIDNLRDAFATLLTLAREALVLCEEEDVGTDGLLSDFIADVEKRAWMLRAYLA</sequence>
<dbReference type="InterPro" id="IPR008331">
    <property type="entry name" value="Ferritin_DPS_dom"/>
</dbReference>
<feature type="domain" description="Ferritin/DPS" evidence="3">
    <location>
        <begin position="21"/>
        <end position="142"/>
    </location>
</feature>
<comment type="similarity">
    <text evidence="1 2">Belongs to the Dps family.</text>
</comment>
<evidence type="ECO:0000256" key="1">
    <source>
        <dbReference type="ARBA" id="ARBA00009497"/>
    </source>
</evidence>
<dbReference type="PROSITE" id="PS00818">
    <property type="entry name" value="DPS_1"/>
    <property type="match status" value="1"/>
</dbReference>
<dbReference type="PANTHER" id="PTHR42932">
    <property type="entry name" value="GENERAL STRESS PROTEIN 20U"/>
    <property type="match status" value="1"/>
</dbReference>
<keyword evidence="5" id="KW-1185">Reference proteome</keyword>
<reference evidence="4 5" key="1">
    <citation type="submission" date="2019-03" db="EMBL/GenBank/DDBJ databases">
        <title>Genomic Encyclopedia of Type Strains, Phase IV (KMG-IV): sequencing the most valuable type-strain genomes for metagenomic binning, comparative biology and taxonomic classification.</title>
        <authorList>
            <person name="Goeker M."/>
        </authorList>
    </citation>
    <scope>NUCLEOTIDE SEQUENCE [LARGE SCALE GENOMIC DNA]</scope>
    <source>
        <strain evidence="4 5">DSM 15534</strain>
    </source>
</reference>
<dbReference type="InterPro" id="IPR012347">
    <property type="entry name" value="Ferritin-like"/>
</dbReference>
<dbReference type="Gene3D" id="1.20.1260.10">
    <property type="match status" value="1"/>
</dbReference>
<dbReference type="GO" id="GO:0008199">
    <property type="term" value="F:ferric iron binding"/>
    <property type="evidence" value="ECO:0007669"/>
    <property type="project" value="InterPro"/>
</dbReference>
<dbReference type="EMBL" id="SMFT01000002">
    <property type="protein sequence ID" value="TCJ98648.1"/>
    <property type="molecule type" value="Genomic_DNA"/>
</dbReference>
<dbReference type="PIRSF" id="PIRSF005900">
    <property type="entry name" value="Dps"/>
    <property type="match status" value="1"/>
</dbReference>
<evidence type="ECO:0000259" key="3">
    <source>
        <dbReference type="Pfam" id="PF00210"/>
    </source>
</evidence>
<dbReference type="PANTHER" id="PTHR42932:SF1">
    <property type="entry name" value="GENERAL STRESS PROTEIN 20U"/>
    <property type="match status" value="1"/>
</dbReference>
<dbReference type="InterPro" id="IPR009078">
    <property type="entry name" value="Ferritin-like_SF"/>
</dbReference>
<dbReference type="InterPro" id="IPR023188">
    <property type="entry name" value="DPS_DNA-bd_CS"/>
</dbReference>
<accession>A0A4R1G0Z0</accession>
<comment type="caution">
    <text evidence="4">The sequence shown here is derived from an EMBL/GenBank/DDBJ whole genome shotgun (WGS) entry which is preliminary data.</text>
</comment>
<dbReference type="GO" id="GO:0016722">
    <property type="term" value="F:oxidoreductase activity, acting on metal ions"/>
    <property type="evidence" value="ECO:0007669"/>
    <property type="project" value="InterPro"/>
</dbReference>
<dbReference type="GO" id="GO:0003677">
    <property type="term" value="F:DNA binding"/>
    <property type="evidence" value="ECO:0007669"/>
    <property type="project" value="UniProtKB-KW"/>
</dbReference>
<keyword evidence="4" id="KW-0238">DNA-binding</keyword>
<dbReference type="CDD" id="cd01043">
    <property type="entry name" value="DPS"/>
    <property type="match status" value="1"/>
</dbReference>
<dbReference type="SUPFAM" id="SSF47240">
    <property type="entry name" value="Ferritin-like"/>
    <property type="match status" value="1"/>
</dbReference>
<organism evidence="4 5">
    <name type="scientific">Volucribacter psittacicida</name>
    <dbReference type="NCBI Taxonomy" id="203482"/>
    <lineage>
        <taxon>Bacteria</taxon>
        <taxon>Pseudomonadati</taxon>
        <taxon>Pseudomonadota</taxon>
        <taxon>Gammaproteobacteria</taxon>
        <taxon>Pasteurellales</taxon>
        <taxon>Pasteurellaceae</taxon>
        <taxon>Volucribacter</taxon>
    </lineage>
</organism>
<protein>
    <submittedName>
        <fullName evidence="4">Starvation-inducible DNA-binding protein</fullName>
    </submittedName>
</protein>
<evidence type="ECO:0000256" key="2">
    <source>
        <dbReference type="RuleBase" id="RU003875"/>
    </source>
</evidence>